<evidence type="ECO:0000313" key="1">
    <source>
        <dbReference type="EMBL" id="EHK45420.1"/>
    </source>
</evidence>
<dbReference type="Proteomes" id="UP000005426">
    <property type="component" value="Unassembled WGS sequence"/>
</dbReference>
<reference evidence="1 2" key="1">
    <citation type="journal article" date="2011" name="Genome Biol.">
        <title>Comparative genome sequence analysis underscores mycoparasitism as the ancestral life style of Trichoderma.</title>
        <authorList>
            <person name="Kubicek C.P."/>
            <person name="Herrera-Estrella A."/>
            <person name="Seidl-Seiboth V."/>
            <person name="Martinez D.A."/>
            <person name="Druzhinina I.S."/>
            <person name="Thon M."/>
            <person name="Zeilinger S."/>
            <person name="Casas-Flores S."/>
            <person name="Horwitz B.A."/>
            <person name="Mukherjee P.K."/>
            <person name="Mukherjee M."/>
            <person name="Kredics L."/>
            <person name="Alcaraz L.D."/>
            <person name="Aerts A."/>
            <person name="Antal Z."/>
            <person name="Atanasova L."/>
            <person name="Cervantes-Badillo M.G."/>
            <person name="Challacombe J."/>
            <person name="Chertkov O."/>
            <person name="McCluskey K."/>
            <person name="Coulpier F."/>
            <person name="Deshpande N."/>
            <person name="von Doehren H."/>
            <person name="Ebbole D.J."/>
            <person name="Esquivel-Naranjo E.U."/>
            <person name="Fekete E."/>
            <person name="Flipphi M."/>
            <person name="Glaser F."/>
            <person name="Gomez-Rodriguez E.Y."/>
            <person name="Gruber S."/>
            <person name="Han C."/>
            <person name="Henrissat B."/>
            <person name="Hermosa R."/>
            <person name="Hernandez-Onate M."/>
            <person name="Karaffa L."/>
            <person name="Kosti I."/>
            <person name="Le Crom S."/>
            <person name="Lindquist E."/>
            <person name="Lucas S."/>
            <person name="Luebeck M."/>
            <person name="Luebeck P.S."/>
            <person name="Margeot A."/>
            <person name="Metz B."/>
            <person name="Misra M."/>
            <person name="Nevalainen H."/>
            <person name="Omann M."/>
            <person name="Packer N."/>
            <person name="Perrone G."/>
            <person name="Uresti-Rivera E.E."/>
            <person name="Salamov A."/>
            <person name="Schmoll M."/>
            <person name="Seiboth B."/>
            <person name="Shapiro H."/>
            <person name="Sukno S."/>
            <person name="Tamayo-Ramos J.A."/>
            <person name="Tisch D."/>
            <person name="Wiest A."/>
            <person name="Wilkinson H.H."/>
            <person name="Zhang M."/>
            <person name="Coutinho P.M."/>
            <person name="Kenerley C.M."/>
            <person name="Monte E."/>
            <person name="Baker S.E."/>
            <person name="Grigoriev I.V."/>
        </authorList>
    </citation>
    <scope>NUCLEOTIDE SEQUENCE [LARGE SCALE GENOMIC DNA]</scope>
    <source>
        <strain evidence="2">ATCC 20476 / IMI 206040</strain>
    </source>
</reference>
<sequence length="81" mass="9148">MEPRSSRPSATTRRVGRMAMQLFARRRAVVALAYARHVSRLGGGSSMQPRRCRLRLLVAFDVYVPPCRRYSIACLRGIGNL</sequence>
<accession>G9NWS0</accession>
<comment type="caution">
    <text evidence="1">The sequence shown here is derived from an EMBL/GenBank/DDBJ whole genome shotgun (WGS) entry which is preliminary data.</text>
</comment>
<proteinExistence type="predicted"/>
<keyword evidence="2" id="KW-1185">Reference proteome</keyword>
<dbReference type="EMBL" id="ABDG02000024">
    <property type="protein sequence ID" value="EHK45420.1"/>
    <property type="molecule type" value="Genomic_DNA"/>
</dbReference>
<organism evidence="1 2">
    <name type="scientific">Hypocrea atroviridis (strain ATCC 20476 / IMI 206040)</name>
    <name type="common">Trichoderma atroviride</name>
    <dbReference type="NCBI Taxonomy" id="452589"/>
    <lineage>
        <taxon>Eukaryota</taxon>
        <taxon>Fungi</taxon>
        <taxon>Dikarya</taxon>
        <taxon>Ascomycota</taxon>
        <taxon>Pezizomycotina</taxon>
        <taxon>Sordariomycetes</taxon>
        <taxon>Hypocreomycetidae</taxon>
        <taxon>Hypocreales</taxon>
        <taxon>Hypocreaceae</taxon>
        <taxon>Trichoderma</taxon>
    </lineage>
</organism>
<name>G9NWS0_HYPAI</name>
<feature type="non-terminal residue" evidence="1">
    <location>
        <position position="81"/>
    </location>
</feature>
<evidence type="ECO:0000313" key="2">
    <source>
        <dbReference type="Proteomes" id="UP000005426"/>
    </source>
</evidence>
<protein>
    <submittedName>
        <fullName evidence="1">Uncharacterized protein</fullName>
    </submittedName>
</protein>
<dbReference type="AlphaFoldDB" id="G9NWS0"/>
<gene>
    <name evidence="1" type="ORF">TRIATDRAFT_300061</name>
</gene>
<dbReference type="HOGENOM" id="CLU_2580274_0_0_1"/>